<dbReference type="GeneID" id="41323678"/>
<keyword evidence="3" id="KW-1185">Reference proteome</keyword>
<feature type="domain" description="Transglutaminase-like" evidence="1">
    <location>
        <begin position="92"/>
        <end position="144"/>
    </location>
</feature>
<evidence type="ECO:0000259" key="1">
    <source>
        <dbReference type="SMART" id="SM00460"/>
    </source>
</evidence>
<dbReference type="Pfam" id="PF01841">
    <property type="entry name" value="Transglut_core"/>
    <property type="match status" value="1"/>
</dbReference>
<name>R9TAE3_METII</name>
<dbReference type="KEGG" id="mer:MMINT_12920"/>
<dbReference type="HOGENOM" id="CLU_1088209_0_0_2"/>
<proteinExistence type="predicted"/>
<reference evidence="2 3" key="1">
    <citation type="journal article" date="2013" name="Genome Announc.">
        <title>Genome sequence of 'Candidatus Methanomassiliicoccus intestinalis' Issoire-Mx1, a third thermoplasmatales-related methanogenic archaeon from human feces.</title>
        <authorList>
            <person name="Borrel G."/>
            <person name="Harris H.M."/>
            <person name="Parisot N."/>
            <person name="Gaci N."/>
            <person name="Tottey W."/>
            <person name="Mihajlovski A."/>
            <person name="Deane J."/>
            <person name="Gribaldo S."/>
            <person name="Bardot O."/>
            <person name="Peyretaillade E."/>
            <person name="Peyret P."/>
            <person name="O'Toole P.W."/>
            <person name="Brugere J.F."/>
        </authorList>
    </citation>
    <scope>NUCLEOTIDE SEQUENCE [LARGE SCALE GENOMIC DNA]</scope>
    <source>
        <strain evidence="2 3">Issoire-Mx1</strain>
    </source>
</reference>
<protein>
    <submittedName>
        <fullName evidence="2">Transglutaminase-like superfamily protein</fullName>
    </submittedName>
</protein>
<dbReference type="AlphaFoldDB" id="R9TAE3"/>
<dbReference type="STRING" id="1295009.MMINT_12920"/>
<accession>R9TAE3</accession>
<evidence type="ECO:0000313" key="3">
    <source>
        <dbReference type="Proteomes" id="UP000014070"/>
    </source>
</evidence>
<dbReference type="InParanoid" id="R9TAE3"/>
<dbReference type="SUPFAM" id="SSF54001">
    <property type="entry name" value="Cysteine proteinases"/>
    <property type="match status" value="1"/>
</dbReference>
<evidence type="ECO:0000313" key="2">
    <source>
        <dbReference type="EMBL" id="AGN26621.1"/>
    </source>
</evidence>
<dbReference type="InterPro" id="IPR038765">
    <property type="entry name" value="Papain-like_cys_pep_sf"/>
</dbReference>
<dbReference type="EMBL" id="CP005934">
    <property type="protein sequence ID" value="AGN26621.1"/>
    <property type="molecule type" value="Genomic_DNA"/>
</dbReference>
<dbReference type="InterPro" id="IPR002931">
    <property type="entry name" value="Transglutaminase-like"/>
</dbReference>
<dbReference type="RefSeq" id="WP_020449146.1">
    <property type="nucleotide sequence ID" value="NC_021353.1"/>
</dbReference>
<gene>
    <name evidence="2" type="ORF">MMINT_12920</name>
</gene>
<organism evidence="2 3">
    <name type="scientific">Methanomassiliicoccus intestinalis (strain Issoire-Mx1)</name>
    <dbReference type="NCBI Taxonomy" id="1295009"/>
    <lineage>
        <taxon>Archaea</taxon>
        <taxon>Methanobacteriati</taxon>
        <taxon>Thermoplasmatota</taxon>
        <taxon>Thermoplasmata</taxon>
        <taxon>Methanomassiliicoccales</taxon>
        <taxon>Methanomassiliicoccaceae</taxon>
        <taxon>Methanomassiliicoccus</taxon>
    </lineage>
</organism>
<dbReference type="SMART" id="SM00460">
    <property type="entry name" value="TGc"/>
    <property type="match status" value="1"/>
</dbReference>
<dbReference type="Proteomes" id="UP000014070">
    <property type="component" value="Chromosome"/>
</dbReference>
<dbReference type="Gene3D" id="3.10.620.30">
    <property type="match status" value="1"/>
</dbReference>
<sequence>MIYDISHRSIKTNDGIIEIKIKYMFDNDKKTILDDQIVYKINEIYYSDIFNCTDDFSIEKSVHDWIIKNSVWHKEQSNDRIEESEYHSILGTLLYGRGVCSSIAHTTCLLLNSYGVDCASITGNNHQWNIVKLDDVWYHLDVTYDFNNNYQYFNIDNKTCFLDHECEQNVNCPSMAMNYYVKNRLIASNKYELDRAIIKHIDEDSFMVKILDLNMSDVRNIIMQLRDKYFDLKKYRYEYDEIQKMLILTRRGYTE</sequence>